<feature type="transmembrane region" description="Helical" evidence="1">
    <location>
        <begin position="58"/>
        <end position="79"/>
    </location>
</feature>
<dbReference type="AlphaFoldDB" id="A0A7J7KEA2"/>
<feature type="transmembrane region" description="Helical" evidence="1">
    <location>
        <begin position="16"/>
        <end position="38"/>
    </location>
</feature>
<comment type="caution">
    <text evidence="2">The sequence shown here is derived from an EMBL/GenBank/DDBJ whole genome shotgun (WGS) entry which is preliminary data.</text>
</comment>
<keyword evidence="1" id="KW-1133">Transmembrane helix</keyword>
<accession>A0A7J7KEA2</accession>
<dbReference type="EMBL" id="VXIV02000641">
    <property type="protein sequence ID" value="KAF6036982.1"/>
    <property type="molecule type" value="Genomic_DNA"/>
</dbReference>
<keyword evidence="3" id="KW-1185">Reference proteome</keyword>
<protein>
    <submittedName>
        <fullName evidence="2">Uncharacterized protein</fullName>
    </submittedName>
</protein>
<evidence type="ECO:0000313" key="3">
    <source>
        <dbReference type="Proteomes" id="UP000593567"/>
    </source>
</evidence>
<keyword evidence="1" id="KW-0472">Membrane</keyword>
<dbReference type="Proteomes" id="UP000593567">
    <property type="component" value="Unassembled WGS sequence"/>
</dbReference>
<sequence>MQFLKRMLRRIEMRQFYLVGVGSFLIICSLNSCINITFMLCKTNWLDPIEESNHFAPVILFFMKQVIFLFLIASLFDPIRQIKAHIMTKQQSISSSHCVLQLKETVSCCHTLTHVTATSTQSTVM</sequence>
<gene>
    <name evidence="2" type="ORF">EB796_004715</name>
</gene>
<evidence type="ECO:0000313" key="2">
    <source>
        <dbReference type="EMBL" id="KAF6036982.1"/>
    </source>
</evidence>
<evidence type="ECO:0000256" key="1">
    <source>
        <dbReference type="SAM" id="Phobius"/>
    </source>
</evidence>
<keyword evidence="1" id="KW-0812">Transmembrane</keyword>
<proteinExistence type="predicted"/>
<organism evidence="2 3">
    <name type="scientific">Bugula neritina</name>
    <name type="common">Brown bryozoan</name>
    <name type="synonym">Sertularia neritina</name>
    <dbReference type="NCBI Taxonomy" id="10212"/>
    <lineage>
        <taxon>Eukaryota</taxon>
        <taxon>Metazoa</taxon>
        <taxon>Spiralia</taxon>
        <taxon>Lophotrochozoa</taxon>
        <taxon>Bryozoa</taxon>
        <taxon>Gymnolaemata</taxon>
        <taxon>Cheilostomatida</taxon>
        <taxon>Flustrina</taxon>
        <taxon>Buguloidea</taxon>
        <taxon>Bugulidae</taxon>
        <taxon>Bugula</taxon>
    </lineage>
</organism>
<reference evidence="2" key="1">
    <citation type="submission" date="2020-06" db="EMBL/GenBank/DDBJ databases">
        <title>Draft genome of Bugula neritina, a colonial animal packing powerful symbionts and potential medicines.</title>
        <authorList>
            <person name="Rayko M."/>
        </authorList>
    </citation>
    <scope>NUCLEOTIDE SEQUENCE [LARGE SCALE GENOMIC DNA]</scope>
    <source>
        <strain evidence="2">Kwan_BN1</strain>
    </source>
</reference>
<name>A0A7J7KEA2_BUGNE</name>